<gene>
    <name evidence="5" type="primary">raiA</name>
    <name evidence="3" type="synonym">hpf</name>
    <name evidence="5" type="ORF">EQF91_05580</name>
</gene>
<evidence type="ECO:0000256" key="3">
    <source>
        <dbReference type="HAMAP-Rule" id="MF_00839"/>
    </source>
</evidence>
<evidence type="ECO:0000313" key="6">
    <source>
        <dbReference type="Proteomes" id="UP000297454"/>
    </source>
</evidence>
<comment type="subunit">
    <text evidence="3">Interacts with 100S ribosomes.</text>
</comment>
<dbReference type="InterPro" id="IPR036567">
    <property type="entry name" value="RHF-like"/>
</dbReference>
<dbReference type="FunFam" id="3.30.505.50:FF:000001">
    <property type="entry name" value="Ribosome hibernation promoting factor"/>
    <property type="match status" value="1"/>
</dbReference>
<evidence type="ECO:0000259" key="4">
    <source>
        <dbReference type="Pfam" id="PF16321"/>
    </source>
</evidence>
<sequence>MKVQYVGKNITVRENFKEEVDKKLGRIDKFFDSDIEAKASFSNHGNFKTAEITIWLKKGTILRAEETSDDMLSSVDRVIESLERQIRKYKTKLQVRNSGESIRYDEIPVDDSTISEDDEPKVVKIKKIGLKPMFIEDAVMQMNLLGHDFFVYQDAETEKVSVVYKRNDGNYGLIEQN</sequence>
<dbReference type="GeneID" id="97030340"/>
<dbReference type="OrthoDB" id="9794975at2"/>
<reference evidence="5 6" key="1">
    <citation type="submission" date="2019-01" db="EMBL/GenBank/DDBJ databases">
        <title>Draft Genome Sequences of Helcococcus ovis Strains Isolated from the Uterus and Vagina of Dairy Cows with Metritis.</title>
        <authorList>
            <person name="Cunha F."/>
            <person name="Jeon S.J."/>
            <person name="Kutzer P."/>
            <person name="Galvao K.N."/>
        </authorList>
    </citation>
    <scope>NUCLEOTIDE SEQUENCE [LARGE SCALE GENOMIC DNA]</scope>
    <source>
        <strain evidence="5 6">KG-37</strain>
    </source>
</reference>
<dbReference type="GO" id="GO:0022627">
    <property type="term" value="C:cytosolic small ribosomal subunit"/>
    <property type="evidence" value="ECO:0007669"/>
    <property type="project" value="TreeGrafter"/>
</dbReference>
<comment type="function">
    <text evidence="3">Required for dimerization of active 70S ribosomes into 100S ribosomes in stationary phase; 100S ribosomes are translationally inactive and sometimes present during exponential growth.</text>
</comment>
<evidence type="ECO:0000256" key="1">
    <source>
        <dbReference type="ARBA" id="ARBA00022490"/>
    </source>
</evidence>
<organism evidence="5 6">
    <name type="scientific">Helcococcus ovis</name>
    <dbReference type="NCBI Taxonomy" id="72026"/>
    <lineage>
        <taxon>Bacteria</taxon>
        <taxon>Bacillati</taxon>
        <taxon>Bacillota</taxon>
        <taxon>Tissierellia</taxon>
        <taxon>Tissierellales</taxon>
        <taxon>Peptoniphilaceae</taxon>
        <taxon>Helcococcus</taxon>
    </lineage>
</organism>
<name>A0A4R9C2E1_9FIRM</name>
<evidence type="ECO:0000313" key="5">
    <source>
        <dbReference type="EMBL" id="TFF65589.1"/>
    </source>
</evidence>
<dbReference type="HAMAP" id="MF_00839">
    <property type="entry name" value="HPF"/>
    <property type="match status" value="1"/>
</dbReference>
<dbReference type="RefSeq" id="WP_134711427.1">
    <property type="nucleotide sequence ID" value="NZ_CP119081.1"/>
</dbReference>
<keyword evidence="2 3" id="KW-0810">Translation regulation</keyword>
<comment type="subcellular location">
    <subcellularLocation>
        <location evidence="3">Cytoplasm</location>
    </subcellularLocation>
</comment>
<proteinExistence type="inferred from homology"/>
<keyword evidence="6" id="KW-1185">Reference proteome</keyword>
<dbReference type="InterPro" id="IPR032528">
    <property type="entry name" value="Ribosom_S30AE_C"/>
</dbReference>
<dbReference type="Pfam" id="PF16321">
    <property type="entry name" value="Ribosom_S30AE_C"/>
    <property type="match status" value="1"/>
</dbReference>
<dbReference type="PANTHER" id="PTHR33231:SF1">
    <property type="entry name" value="30S RIBOSOMAL PROTEIN"/>
    <property type="match status" value="1"/>
</dbReference>
<dbReference type="InterPro" id="IPR034694">
    <property type="entry name" value="HPF_long/plastid"/>
</dbReference>
<dbReference type="NCBIfam" id="TIGR00741">
    <property type="entry name" value="yfiA"/>
    <property type="match status" value="1"/>
</dbReference>
<accession>A0A4R9C2E1</accession>
<dbReference type="Gene3D" id="3.30.505.50">
    <property type="entry name" value="Sigma 54 modulation/S30EA ribosomal protein, C-terminal domain"/>
    <property type="match status" value="1"/>
</dbReference>
<dbReference type="Gene3D" id="3.30.160.100">
    <property type="entry name" value="Ribosome hibernation promotion factor-like"/>
    <property type="match status" value="1"/>
</dbReference>
<dbReference type="Proteomes" id="UP000297454">
    <property type="component" value="Unassembled WGS sequence"/>
</dbReference>
<feature type="domain" description="Sigma 54 modulation/S30EA ribosomal protein C-terminal" evidence="4">
    <location>
        <begin position="118"/>
        <end position="173"/>
    </location>
</feature>
<keyword evidence="1 3" id="KW-0963">Cytoplasm</keyword>
<dbReference type="GO" id="GO:0045900">
    <property type="term" value="P:negative regulation of translational elongation"/>
    <property type="evidence" value="ECO:0007669"/>
    <property type="project" value="TreeGrafter"/>
</dbReference>
<dbReference type="CDD" id="cd00552">
    <property type="entry name" value="RaiA"/>
    <property type="match status" value="1"/>
</dbReference>
<dbReference type="GO" id="GO:0043024">
    <property type="term" value="F:ribosomal small subunit binding"/>
    <property type="evidence" value="ECO:0007669"/>
    <property type="project" value="TreeGrafter"/>
</dbReference>
<dbReference type="Pfam" id="PF02482">
    <property type="entry name" value="Ribosomal_S30AE"/>
    <property type="match status" value="1"/>
</dbReference>
<dbReference type="EMBL" id="SCFR01000018">
    <property type="protein sequence ID" value="TFF65589.1"/>
    <property type="molecule type" value="Genomic_DNA"/>
</dbReference>
<dbReference type="InterPro" id="IPR038416">
    <property type="entry name" value="Ribosom_S30AE_C_sf"/>
</dbReference>
<evidence type="ECO:0000256" key="2">
    <source>
        <dbReference type="ARBA" id="ARBA00022845"/>
    </source>
</evidence>
<comment type="caution">
    <text evidence="5">The sequence shown here is derived from an EMBL/GenBank/DDBJ whole genome shotgun (WGS) entry which is preliminary data.</text>
</comment>
<dbReference type="SUPFAM" id="SSF69754">
    <property type="entry name" value="Ribosome binding protein Y (YfiA homologue)"/>
    <property type="match status" value="1"/>
</dbReference>
<dbReference type="PANTHER" id="PTHR33231">
    <property type="entry name" value="30S RIBOSOMAL PROTEIN"/>
    <property type="match status" value="1"/>
</dbReference>
<comment type="similarity">
    <text evidence="3">Belongs to the HPF/YfiA ribosome-associated protein family. Long HPF subfamily.</text>
</comment>
<dbReference type="InterPro" id="IPR003489">
    <property type="entry name" value="RHF/RaiA"/>
</dbReference>
<dbReference type="InterPro" id="IPR050574">
    <property type="entry name" value="HPF/YfiA_ribosome-assoc"/>
</dbReference>
<dbReference type="AlphaFoldDB" id="A0A4R9C2E1"/>
<protein>
    <recommendedName>
        <fullName evidence="3">Ribosome hibernation promoting factor</fullName>
        <shortName evidence="3">HPF</shortName>
    </recommendedName>
</protein>